<evidence type="ECO:0000313" key="1">
    <source>
        <dbReference type="EMBL" id="UUC43832.1"/>
    </source>
</evidence>
<protein>
    <submittedName>
        <fullName evidence="1">SRPBCC family protein</fullName>
    </submittedName>
</protein>
<dbReference type="RefSeq" id="WP_256549500.1">
    <property type="nucleotide sequence ID" value="NZ_CP101751.1"/>
</dbReference>
<keyword evidence="2" id="KW-1185">Reference proteome</keyword>
<dbReference type="SUPFAM" id="SSF55961">
    <property type="entry name" value="Bet v1-like"/>
    <property type="match status" value="1"/>
</dbReference>
<name>A0ABY5IQK2_9FLAO</name>
<gene>
    <name evidence="1" type="ORF">NOX80_09325</name>
</gene>
<evidence type="ECO:0000313" key="2">
    <source>
        <dbReference type="Proteomes" id="UP001059844"/>
    </source>
</evidence>
<organism evidence="1 2">
    <name type="scientific">Flavobacterium cerinum</name>
    <dbReference type="NCBI Taxonomy" id="2502784"/>
    <lineage>
        <taxon>Bacteria</taxon>
        <taxon>Pseudomonadati</taxon>
        <taxon>Bacteroidota</taxon>
        <taxon>Flavobacteriia</taxon>
        <taxon>Flavobacteriales</taxon>
        <taxon>Flavobacteriaceae</taxon>
        <taxon>Flavobacterium</taxon>
    </lineage>
</organism>
<proteinExistence type="predicted"/>
<dbReference type="EMBL" id="CP101751">
    <property type="protein sequence ID" value="UUC43832.1"/>
    <property type="molecule type" value="Genomic_DNA"/>
</dbReference>
<dbReference type="Proteomes" id="UP001059844">
    <property type="component" value="Chromosome"/>
</dbReference>
<reference evidence="1" key="1">
    <citation type="submission" date="2022-07" db="EMBL/GenBank/DDBJ databases">
        <title>Isolation, identification, and degradation of a PFOSA degrading strain from sewage treatment plant.</title>
        <authorList>
            <person name="Zhang L."/>
            <person name="Huo Y."/>
        </authorList>
    </citation>
    <scope>NUCLEOTIDE SEQUENCE</scope>
    <source>
        <strain evidence="1">C1</strain>
    </source>
</reference>
<sequence length="155" mass="18558">MSLYTLHTRQKLPISIAEAWAFFSDPSNLNTITPDDMKFRTLSGDDRMMFSGQIIHYKISPFRGITMQWVTEITHMETNAYFVDEQRFGPYQFWHHKHFFREIEGGIEMEDLIHYKVPFGFIGNLFHPFLVRPKLNAIFDFRKKKLEQLFGRYPE</sequence>
<dbReference type="InterPro" id="IPR023393">
    <property type="entry name" value="START-like_dom_sf"/>
</dbReference>
<accession>A0ABY5IQK2</accession>
<dbReference type="Gene3D" id="3.30.530.20">
    <property type="match status" value="1"/>
</dbReference>
<dbReference type="CDD" id="cd07820">
    <property type="entry name" value="SRPBCC_3"/>
    <property type="match status" value="1"/>
</dbReference>